<dbReference type="PANTHER" id="PTHR37829">
    <property type="entry name" value="PHAGE-LIKE ELEMENT PBSX PROTEIN XKDT"/>
    <property type="match status" value="1"/>
</dbReference>
<dbReference type="OrthoDB" id="66218at2"/>
<dbReference type="STRING" id="36842.SAMN02194393_02126"/>
<dbReference type="RefSeq" id="WP_079491508.1">
    <property type="nucleotide sequence ID" value="NZ_FUZT01000005.1"/>
</dbReference>
<sequence length="378" mass="42653">MDEKDLNSILPIPNLDEMSNQVEKELDANDFKIKNFRAGKIFKALEMIFLKSVNELYKLLLQVVSMVFLPDAKGVWLDLKAREFGKERKQAIKTEGSITVGRNTSDGMSKQIPKGTIFKTDVYQNDKILRFISTKTVVMQADDLKAYIPVKAEFPGSIYNVSSGMIKYSVQHIPGIDYITNEINWLIKEGTDEESDDSLRKRCENTWAELAAFPIGDTYRSYVNNVNGVLTVFVDDQHPRGQGTIDIIVTGVAGLPTEALLQSVREKIEEIKGPYDDVLVYGPEAIYQDIDVTVYIDDIYGDETQIKLEAENIIKSLFTINDENSGNKLYRAKISHKLMSIENVINVIVNNPLEDVSLEIKNLIILRDVTVNVVKESS</sequence>
<organism evidence="2 5">
    <name type="scientific">Maledivibacter halophilus</name>
    <dbReference type="NCBI Taxonomy" id="36842"/>
    <lineage>
        <taxon>Bacteria</taxon>
        <taxon>Bacillati</taxon>
        <taxon>Bacillota</taxon>
        <taxon>Clostridia</taxon>
        <taxon>Peptostreptococcales</taxon>
        <taxon>Caminicellaceae</taxon>
        <taxon>Maledivibacter</taxon>
    </lineage>
</organism>
<dbReference type="PANTHER" id="PTHR37829:SF3">
    <property type="entry name" value="PROTEIN JAYE-RELATED"/>
    <property type="match status" value="1"/>
</dbReference>
<keyword evidence="5" id="KW-1185">Reference proteome</keyword>
<evidence type="ECO:0000313" key="5">
    <source>
        <dbReference type="Proteomes" id="UP000190285"/>
    </source>
</evidence>
<proteinExistence type="predicted"/>
<dbReference type="EMBL" id="FUZT01000008">
    <property type="protein sequence ID" value="SKC80115.1"/>
    <property type="molecule type" value="Genomic_DNA"/>
</dbReference>
<evidence type="ECO:0000259" key="1">
    <source>
        <dbReference type="Pfam" id="PF04865"/>
    </source>
</evidence>
<evidence type="ECO:0000313" key="2">
    <source>
        <dbReference type="EMBL" id="SKC68071.1"/>
    </source>
</evidence>
<name>A0A1T5KWL5_9FIRM</name>
<dbReference type="InterPro" id="IPR006949">
    <property type="entry name" value="Barrel_Baseplate_J-like"/>
</dbReference>
<protein>
    <submittedName>
        <fullName evidence="2">Uncharacterized phage protein gp47/JayE</fullName>
    </submittedName>
</protein>
<evidence type="ECO:0000313" key="4">
    <source>
        <dbReference type="EMBL" id="SKC80115.1"/>
    </source>
</evidence>
<gene>
    <name evidence="2" type="ORF">SAMN02194393_02126</name>
    <name evidence="3" type="ORF">SAMN02194393_02526</name>
    <name evidence="4" type="ORF">SAMN02194393_03437</name>
</gene>
<feature type="domain" description="Baseplate protein J-like barrel" evidence="1">
    <location>
        <begin position="108"/>
        <end position="185"/>
    </location>
</feature>
<evidence type="ECO:0000313" key="3">
    <source>
        <dbReference type="EMBL" id="SKC71872.1"/>
    </source>
</evidence>
<dbReference type="Pfam" id="PF04865">
    <property type="entry name" value="Baseplate_J"/>
    <property type="match status" value="1"/>
</dbReference>
<dbReference type="EMBL" id="FUZT01000006">
    <property type="protein sequence ID" value="SKC71872.1"/>
    <property type="molecule type" value="Genomic_DNA"/>
</dbReference>
<dbReference type="Proteomes" id="UP000190285">
    <property type="component" value="Unassembled WGS sequence"/>
</dbReference>
<reference evidence="2 5" key="1">
    <citation type="submission" date="2017-02" db="EMBL/GenBank/DDBJ databases">
        <authorList>
            <person name="Peterson S.W."/>
        </authorList>
    </citation>
    <scope>NUCLEOTIDE SEQUENCE [LARGE SCALE GENOMIC DNA]</scope>
    <source>
        <strain evidence="2 5">M1</strain>
    </source>
</reference>
<accession>A0A1T5KWL5</accession>
<dbReference type="EMBL" id="FUZT01000005">
    <property type="protein sequence ID" value="SKC68071.1"/>
    <property type="molecule type" value="Genomic_DNA"/>
</dbReference>
<dbReference type="AlphaFoldDB" id="A0A1T5KWL5"/>
<dbReference type="InterPro" id="IPR052399">
    <property type="entry name" value="Phage_Baseplate_Assmbl_Protein"/>
</dbReference>